<feature type="transmembrane region" description="Helical" evidence="1">
    <location>
        <begin position="37"/>
        <end position="55"/>
    </location>
</feature>
<keyword evidence="1" id="KW-0472">Membrane</keyword>
<name>A0A1T4YK08_9CLOT</name>
<sequence length="109" mass="12881">MFWKQFLIIFALTAISLVIFYYIRATILVKYKINKNYFLAILIILFILPLLFSKQYASQQWISYIQVLLVSLTFLSYMEIARINKAEKNKPVIGRPKAKPSRIKDKESK</sequence>
<evidence type="ECO:0000313" key="3">
    <source>
        <dbReference type="Proteomes" id="UP000190105"/>
    </source>
</evidence>
<gene>
    <name evidence="2" type="ORF">SAMN05443428_1672</name>
</gene>
<reference evidence="3" key="1">
    <citation type="submission" date="2017-02" db="EMBL/GenBank/DDBJ databases">
        <authorList>
            <person name="Varghese N."/>
            <person name="Submissions S."/>
        </authorList>
    </citation>
    <scope>NUCLEOTIDE SEQUENCE [LARGE SCALE GENOMIC DNA]</scope>
    <source>
        <strain evidence="3">USBA 833</strain>
    </source>
</reference>
<feature type="transmembrane region" description="Helical" evidence="1">
    <location>
        <begin position="6"/>
        <end position="25"/>
    </location>
</feature>
<evidence type="ECO:0000256" key="1">
    <source>
        <dbReference type="SAM" id="Phobius"/>
    </source>
</evidence>
<keyword evidence="1" id="KW-1133">Transmembrane helix</keyword>
<accession>A0A1T4YK08</accession>
<keyword evidence="3" id="KW-1185">Reference proteome</keyword>
<proteinExistence type="predicted"/>
<organism evidence="2 3">
    <name type="scientific">Caloramator quimbayensis</name>
    <dbReference type="NCBI Taxonomy" id="1147123"/>
    <lineage>
        <taxon>Bacteria</taxon>
        <taxon>Bacillati</taxon>
        <taxon>Bacillota</taxon>
        <taxon>Clostridia</taxon>
        <taxon>Eubacteriales</taxon>
        <taxon>Clostridiaceae</taxon>
        <taxon>Caloramator</taxon>
    </lineage>
</organism>
<evidence type="ECO:0000313" key="2">
    <source>
        <dbReference type="EMBL" id="SKB01605.1"/>
    </source>
</evidence>
<keyword evidence="1" id="KW-0812">Transmembrane</keyword>
<dbReference type="AlphaFoldDB" id="A0A1T4YK08"/>
<protein>
    <submittedName>
        <fullName evidence="2">Uncharacterized protein</fullName>
    </submittedName>
</protein>
<dbReference type="EMBL" id="FUYH01000066">
    <property type="protein sequence ID" value="SKB01605.1"/>
    <property type="molecule type" value="Genomic_DNA"/>
</dbReference>
<dbReference type="OrthoDB" id="9849089at2"/>
<dbReference type="Proteomes" id="UP000190105">
    <property type="component" value="Unassembled WGS sequence"/>
</dbReference>
<dbReference type="RefSeq" id="WP_078697935.1">
    <property type="nucleotide sequence ID" value="NZ_FUYH01000066.1"/>
</dbReference>
<feature type="transmembrane region" description="Helical" evidence="1">
    <location>
        <begin position="61"/>
        <end position="80"/>
    </location>
</feature>